<dbReference type="PRINTS" id="PR00368">
    <property type="entry name" value="FADPNR"/>
</dbReference>
<evidence type="ECO:0000259" key="16">
    <source>
        <dbReference type="Pfam" id="PF16020"/>
    </source>
</evidence>
<dbReference type="InterPro" id="IPR050446">
    <property type="entry name" value="FAD-oxidoreductase/Apoptosis"/>
</dbReference>
<dbReference type="EMBL" id="JAVRJZ010000015">
    <property type="protein sequence ID" value="KAK2712398.1"/>
    <property type="molecule type" value="Genomic_DNA"/>
</dbReference>
<dbReference type="GO" id="GO:0071949">
    <property type="term" value="F:FAD binding"/>
    <property type="evidence" value="ECO:0007669"/>
    <property type="project" value="TreeGrafter"/>
</dbReference>
<comment type="similarity">
    <text evidence="3">Belongs to the FAD-dependent oxidoreductase family.</text>
</comment>
<keyword evidence="8" id="KW-0560">Oxidoreductase</keyword>
<evidence type="ECO:0000313" key="17">
    <source>
        <dbReference type="EMBL" id="KAK2712398.1"/>
    </source>
</evidence>
<dbReference type="InterPro" id="IPR016156">
    <property type="entry name" value="FAD/NAD-linked_Rdtase_dimer_sf"/>
</dbReference>
<keyword evidence="9" id="KW-0520">NAD</keyword>
<gene>
    <name evidence="17" type="ORF">QYM36_011172</name>
</gene>
<evidence type="ECO:0000256" key="4">
    <source>
        <dbReference type="ARBA" id="ARBA00022630"/>
    </source>
</evidence>
<dbReference type="Pfam" id="PF07992">
    <property type="entry name" value="Pyr_redox_2"/>
    <property type="match status" value="1"/>
</dbReference>
<dbReference type="GO" id="GO:0016174">
    <property type="term" value="F:NAD(P)H oxidase H2O2-forming activity"/>
    <property type="evidence" value="ECO:0007669"/>
    <property type="project" value="TreeGrafter"/>
</dbReference>
<feature type="domain" description="FAD/NAD(P)-binding" evidence="14">
    <location>
        <begin position="188"/>
        <end position="515"/>
    </location>
</feature>
<comment type="catalytic activity">
    <reaction evidence="11">
        <text>A + NADH + H(+) = AH2 + NAD(+)</text>
        <dbReference type="Rhea" id="RHEA:11356"/>
        <dbReference type="ChEBI" id="CHEBI:13193"/>
        <dbReference type="ChEBI" id="CHEBI:15378"/>
        <dbReference type="ChEBI" id="CHEBI:17499"/>
        <dbReference type="ChEBI" id="CHEBI:57540"/>
        <dbReference type="ChEBI" id="CHEBI:57945"/>
    </reaction>
</comment>
<dbReference type="Gene3D" id="3.50.50.60">
    <property type="entry name" value="FAD/NAD(P)-binding domain"/>
    <property type="match status" value="2"/>
</dbReference>
<dbReference type="InterPro" id="IPR036188">
    <property type="entry name" value="FAD/NAD-bd_sf"/>
</dbReference>
<dbReference type="PANTHER" id="PTHR43557">
    <property type="entry name" value="APOPTOSIS-INDUCING FACTOR 1"/>
    <property type="match status" value="1"/>
</dbReference>
<evidence type="ECO:0000256" key="11">
    <source>
        <dbReference type="ARBA" id="ARBA00047786"/>
    </source>
</evidence>
<organism evidence="17 18">
    <name type="scientific">Artemia franciscana</name>
    <name type="common">Brine shrimp</name>
    <name type="synonym">Artemia sanfranciscana</name>
    <dbReference type="NCBI Taxonomy" id="6661"/>
    <lineage>
        <taxon>Eukaryota</taxon>
        <taxon>Metazoa</taxon>
        <taxon>Ecdysozoa</taxon>
        <taxon>Arthropoda</taxon>
        <taxon>Crustacea</taxon>
        <taxon>Branchiopoda</taxon>
        <taxon>Anostraca</taxon>
        <taxon>Artemiidae</taxon>
        <taxon>Artemia</taxon>
    </lineage>
</organism>
<dbReference type="InterPro" id="IPR031973">
    <property type="entry name" value="Deltameth_res_prag01"/>
</dbReference>
<dbReference type="Proteomes" id="UP001187531">
    <property type="component" value="Unassembled WGS sequence"/>
</dbReference>
<dbReference type="GO" id="GO:0046983">
    <property type="term" value="F:protein dimerization activity"/>
    <property type="evidence" value="ECO:0007669"/>
    <property type="project" value="InterPro"/>
</dbReference>
<keyword evidence="7" id="KW-0809">Transit peptide</keyword>
<keyword evidence="5" id="KW-0053">Apoptosis</keyword>
<dbReference type="AlphaFoldDB" id="A0AA88HNX8"/>
<evidence type="ECO:0000256" key="13">
    <source>
        <dbReference type="SAM" id="Phobius"/>
    </source>
</evidence>
<evidence type="ECO:0000256" key="6">
    <source>
        <dbReference type="ARBA" id="ARBA00022827"/>
    </source>
</evidence>
<keyword evidence="13" id="KW-0812">Transmembrane</keyword>
<feature type="transmembrane region" description="Helical" evidence="13">
    <location>
        <begin position="64"/>
        <end position="88"/>
    </location>
</feature>
<feature type="domain" description="Mitochondrial apoptosis-inducing factor C-terminal" evidence="15">
    <location>
        <begin position="519"/>
        <end position="644"/>
    </location>
</feature>
<dbReference type="SUPFAM" id="SSF51905">
    <property type="entry name" value="FAD/NAD(P)-binding domain"/>
    <property type="match status" value="2"/>
</dbReference>
<protein>
    <recommendedName>
        <fullName evidence="19">Apoptosis-inducing factor 1, mitochondrial</fullName>
    </recommendedName>
</protein>
<dbReference type="InterPro" id="IPR023753">
    <property type="entry name" value="FAD/NAD-binding_dom"/>
</dbReference>
<dbReference type="Pfam" id="PF16020">
    <property type="entry name" value="Deltameth_res"/>
    <property type="match status" value="1"/>
</dbReference>
<dbReference type="PRINTS" id="PR00411">
    <property type="entry name" value="PNDRDTASEI"/>
</dbReference>
<evidence type="ECO:0008006" key="19">
    <source>
        <dbReference type="Google" id="ProtNLM"/>
    </source>
</evidence>
<dbReference type="GO" id="GO:0006915">
    <property type="term" value="P:apoptotic process"/>
    <property type="evidence" value="ECO:0007669"/>
    <property type="project" value="UniProtKB-KW"/>
</dbReference>
<evidence type="ECO:0000256" key="1">
    <source>
        <dbReference type="ARBA" id="ARBA00001974"/>
    </source>
</evidence>
<dbReference type="InterPro" id="IPR029324">
    <property type="entry name" value="AIF_C"/>
</dbReference>
<evidence type="ECO:0000256" key="10">
    <source>
        <dbReference type="ARBA" id="ARBA00023128"/>
    </source>
</evidence>
<comment type="subcellular location">
    <subcellularLocation>
        <location evidence="2">Mitochondrion</location>
    </subcellularLocation>
</comment>
<keyword evidence="13" id="KW-0472">Membrane</keyword>
<dbReference type="GO" id="GO:0033108">
    <property type="term" value="P:mitochondrial respiratory chain complex assembly"/>
    <property type="evidence" value="ECO:0007669"/>
    <property type="project" value="TreeGrafter"/>
</dbReference>
<keyword evidence="4" id="KW-0285">Flavoprotein</keyword>
<evidence type="ECO:0000256" key="5">
    <source>
        <dbReference type="ARBA" id="ARBA00022703"/>
    </source>
</evidence>
<dbReference type="SMART" id="SM01353">
    <property type="entry name" value="AIF_C"/>
    <property type="match status" value="1"/>
</dbReference>
<dbReference type="Pfam" id="PF14721">
    <property type="entry name" value="AIF_C"/>
    <property type="match status" value="1"/>
</dbReference>
<evidence type="ECO:0000313" key="18">
    <source>
        <dbReference type="Proteomes" id="UP001187531"/>
    </source>
</evidence>
<evidence type="ECO:0000256" key="7">
    <source>
        <dbReference type="ARBA" id="ARBA00022946"/>
    </source>
</evidence>
<comment type="caution">
    <text evidence="17">The sequence shown here is derived from an EMBL/GenBank/DDBJ whole genome shotgun (WGS) entry which is preliminary data.</text>
</comment>
<dbReference type="Gene3D" id="3.30.390.30">
    <property type="match status" value="1"/>
</dbReference>
<name>A0AA88HNX8_ARTSF</name>
<evidence type="ECO:0000259" key="14">
    <source>
        <dbReference type="Pfam" id="PF07992"/>
    </source>
</evidence>
<sequence>MSGILRSRQIVSRVCKVSEKCQKRWGSGGSKLPFKPPTMNDLPVPEGSWQHLNAARQRRYNSHLFGGLAFSVVTAFAAWQSGALYLGFKPDPTKHNIKLDSPGSIEEIEESSAPDVEETLEPSVEEAAPVPEVAAVIAEEVAASAENDAKTNANETDVKTDATEPEVPVEAAGVTLVSHELPAEVPYLLIGAGTASFAAFRAIKSKDPKAKVLVIGEEAYNPYMRPPLSKELWFKDINEPADNLVFKQWNGRERSLYYEKDEFYCDVADLDKRENGGVAILRGQRVVKVDADNKKAILENGTEIKYNKCLIATGGKPRNLPQLANAGEEILEKVTLFRNIEDFKKLDKVSRDVKSIAIIGGGFLGSELACALARRARDTGVEVMQLYPEKGNMARVLPEYLSQWTTRKVTAEGVKVMPDSAVEGASLDEEKKVVLQLKGGDKVKTDHVVVAIGLEPNVELARNSNLETDDKHGGFRVNAELEARSNLWVAGDAACFYDIKLGRRRVEHHDHAVVSGRLAGENMTGAGKPYWHQSMFWSDLGPDIGYEAIGIVDSSLPTMGVFAKATPKDTPKAVVEATDEPMRSETENTAVTPAVDVSAVPHAPKAGEEYGKGVVFYLRDDTVVGVVMWNVFNRMQIARQVIKEGRTANEITEIVKLFNIYEEH</sequence>
<evidence type="ECO:0000256" key="2">
    <source>
        <dbReference type="ARBA" id="ARBA00004173"/>
    </source>
</evidence>
<evidence type="ECO:0000256" key="9">
    <source>
        <dbReference type="ARBA" id="ARBA00023027"/>
    </source>
</evidence>
<comment type="cofactor">
    <cofactor evidence="1">
        <name>FAD</name>
        <dbReference type="ChEBI" id="CHEBI:57692"/>
    </cofactor>
</comment>
<keyword evidence="6" id="KW-0274">FAD</keyword>
<dbReference type="PANTHER" id="PTHR43557:SF4">
    <property type="entry name" value="APOPTOSIS-INDUCING FACTOR 1, MITOCHONDRIAL"/>
    <property type="match status" value="1"/>
</dbReference>
<proteinExistence type="inferred from homology"/>
<dbReference type="SUPFAM" id="SSF55424">
    <property type="entry name" value="FAD/NAD-linked reductases, dimerisation (C-terminal) domain"/>
    <property type="match status" value="1"/>
</dbReference>
<evidence type="ECO:0000256" key="12">
    <source>
        <dbReference type="SAM" id="MobiDB-lite"/>
    </source>
</evidence>
<evidence type="ECO:0000256" key="8">
    <source>
        <dbReference type="ARBA" id="ARBA00023002"/>
    </source>
</evidence>
<keyword evidence="10" id="KW-0496">Mitochondrion</keyword>
<keyword evidence="18" id="KW-1185">Reference proteome</keyword>
<feature type="domain" description="Deltamethrin resistance protein prag01" evidence="16">
    <location>
        <begin position="40"/>
        <end position="89"/>
    </location>
</feature>
<keyword evidence="13" id="KW-1133">Transmembrane helix</keyword>
<dbReference type="GO" id="GO:0005739">
    <property type="term" value="C:mitochondrion"/>
    <property type="evidence" value="ECO:0007669"/>
    <property type="project" value="UniProtKB-SubCell"/>
</dbReference>
<evidence type="ECO:0000259" key="15">
    <source>
        <dbReference type="Pfam" id="PF14721"/>
    </source>
</evidence>
<accession>A0AA88HNX8</accession>
<reference evidence="17" key="1">
    <citation type="submission" date="2023-07" db="EMBL/GenBank/DDBJ databases">
        <title>Chromosome-level genome assembly of Artemia franciscana.</title>
        <authorList>
            <person name="Jo E."/>
        </authorList>
    </citation>
    <scope>NUCLEOTIDE SEQUENCE</scope>
    <source>
        <tissue evidence="17">Whole body</tissue>
    </source>
</reference>
<evidence type="ECO:0000256" key="3">
    <source>
        <dbReference type="ARBA" id="ARBA00006442"/>
    </source>
</evidence>
<feature type="region of interest" description="Disordered" evidence="12">
    <location>
        <begin position="144"/>
        <end position="165"/>
    </location>
</feature>